<dbReference type="RefSeq" id="WP_013293493.1">
    <property type="nucleotide sequence ID" value="NC_014394.1"/>
</dbReference>
<reference evidence="1 2" key="1">
    <citation type="submission" date="2010-08" db="EMBL/GenBank/DDBJ databases">
        <title>Complete sequence of Gallionella capsiferriformans ES-2.</title>
        <authorList>
            <consortium name="US DOE Joint Genome Institute"/>
            <person name="Lucas S."/>
            <person name="Copeland A."/>
            <person name="Lapidus A."/>
            <person name="Cheng J.-F."/>
            <person name="Bruce D."/>
            <person name="Goodwin L."/>
            <person name="Pitluck S."/>
            <person name="Chertkov O."/>
            <person name="Davenport K.W."/>
            <person name="Detter J.C."/>
            <person name="Han C."/>
            <person name="Tapia R."/>
            <person name="Land M."/>
            <person name="Hauser L."/>
            <person name="Chang Y.-J."/>
            <person name="Jeffries C."/>
            <person name="Kyrpides N."/>
            <person name="Ivanova N."/>
            <person name="Mikhailova N."/>
            <person name="Shelobolina E.S."/>
            <person name="Picardal F."/>
            <person name="Roden E."/>
            <person name="Emerson D."/>
            <person name="Woyke T."/>
        </authorList>
    </citation>
    <scope>NUCLEOTIDE SEQUENCE [LARGE SCALE GENOMIC DNA]</scope>
    <source>
        <strain evidence="1 2">ES-2</strain>
    </source>
</reference>
<gene>
    <name evidence="1" type="ordered locus">Galf_1535</name>
</gene>
<dbReference type="AlphaFoldDB" id="D9SGA7"/>
<dbReference type="HOGENOM" id="CLU_1882765_0_0_4"/>
<proteinExistence type="predicted"/>
<sequence>MQQNKLSAALQISPSFDVVEASHSFGNAFVNIDQLARIICRSPATIRTQVTREPNKLPPRVKFKDGTTSVVWSLKTVWSWLDQLENNEINVLSDAAPAYPKSKRGKPTNVEKNAAQSVGMSVIEYRKSLSTKTGV</sequence>
<dbReference type="KEGG" id="gca:Galf_1535"/>
<dbReference type="STRING" id="395494.Galf_1535"/>
<protein>
    <recommendedName>
        <fullName evidence="3">Prophage CP4-57 regulatory</fullName>
    </recommendedName>
</protein>
<name>D9SGA7_GALCS</name>
<organism evidence="1 2">
    <name type="scientific">Gallionella capsiferriformans (strain ES-2)</name>
    <name type="common">Gallionella ferruginea capsiferriformans (strain ES-2)</name>
    <dbReference type="NCBI Taxonomy" id="395494"/>
    <lineage>
        <taxon>Bacteria</taxon>
        <taxon>Pseudomonadati</taxon>
        <taxon>Pseudomonadota</taxon>
        <taxon>Betaproteobacteria</taxon>
        <taxon>Nitrosomonadales</taxon>
        <taxon>Gallionellaceae</taxon>
        <taxon>Gallionella</taxon>
    </lineage>
</organism>
<evidence type="ECO:0000313" key="1">
    <source>
        <dbReference type="EMBL" id="ADL55554.1"/>
    </source>
</evidence>
<dbReference type="EMBL" id="CP002159">
    <property type="protein sequence ID" value="ADL55554.1"/>
    <property type="molecule type" value="Genomic_DNA"/>
</dbReference>
<evidence type="ECO:0008006" key="3">
    <source>
        <dbReference type="Google" id="ProtNLM"/>
    </source>
</evidence>
<evidence type="ECO:0000313" key="2">
    <source>
        <dbReference type="Proteomes" id="UP000001235"/>
    </source>
</evidence>
<accession>D9SGA7</accession>
<keyword evidence="2" id="KW-1185">Reference proteome</keyword>
<dbReference type="Proteomes" id="UP000001235">
    <property type="component" value="Chromosome"/>
</dbReference>